<proteinExistence type="predicted"/>
<organism evidence="1 2">
    <name type="scientific">Tenacibaculum polynesiense</name>
    <dbReference type="NCBI Taxonomy" id="3137857"/>
    <lineage>
        <taxon>Bacteria</taxon>
        <taxon>Pseudomonadati</taxon>
        <taxon>Bacteroidota</taxon>
        <taxon>Flavobacteriia</taxon>
        <taxon>Flavobacteriales</taxon>
        <taxon>Flavobacteriaceae</taxon>
        <taxon>Tenacibaculum</taxon>
    </lineage>
</organism>
<gene>
    <name evidence="1" type="ORF">T190423A01A_10254</name>
</gene>
<dbReference type="Proteomes" id="UP001497527">
    <property type="component" value="Unassembled WGS sequence"/>
</dbReference>
<dbReference type="PROSITE" id="PS51257">
    <property type="entry name" value="PROKAR_LIPOPROTEIN"/>
    <property type="match status" value="1"/>
</dbReference>
<name>A0ABM9P7Z8_9FLAO</name>
<keyword evidence="2" id="KW-1185">Reference proteome</keyword>
<dbReference type="InterPro" id="IPR011652">
    <property type="entry name" value="MORN_2"/>
</dbReference>
<dbReference type="Pfam" id="PF07661">
    <property type="entry name" value="MORN_2"/>
    <property type="match status" value="7"/>
</dbReference>
<dbReference type="SUPFAM" id="SSF82185">
    <property type="entry name" value="Histone H3 K4-specific methyltransferase SET7/9 N-terminal domain"/>
    <property type="match status" value="2"/>
</dbReference>
<comment type="caution">
    <text evidence="1">The sequence shown here is derived from an EMBL/GenBank/DDBJ whole genome shotgun (WGS) entry which is preliminary data.</text>
</comment>
<accession>A0ABM9P7Z8</accession>
<sequence>MKSKIYYLIISFLIICSCKEKGNINDSKYRNSNYIFFQENGQDGYWQKISEHSDFEYTKGLLTYYYDNGKKFGEIEILDGLPNRIEKLFDKETDSLIKTVWQKNNKEYKRIYENGYYKHFYSNKGKIIVEEGLVENNLEQGLWKRYWSDNGKLKELITFKDGKPHGERKNYWKNGNLKSSAYWVSGIQSGQGFFYYENGNIEESNFRYNEKLHGEYKAYYPNKTLKKHCNYWNDRNRDTCKSYYSNGNLKKLEISQLDTINLTSYGKTFFYYENGKLKLEVDVKDYQPNGIAKYYDEKGKLIETMTFKKGVKTNSIIE</sequence>
<dbReference type="EMBL" id="CAXJIO010000010">
    <property type="protein sequence ID" value="CAL2101691.1"/>
    <property type="molecule type" value="Genomic_DNA"/>
</dbReference>
<protein>
    <recommendedName>
        <fullName evidence="3">Antitoxin component YwqK of YwqJK toxin-antitoxin module</fullName>
    </recommendedName>
</protein>
<dbReference type="Gene3D" id="2.20.110.10">
    <property type="entry name" value="Histone H3 K4-specific methyltransferase SET7/9 N-terminal domain"/>
    <property type="match status" value="3"/>
</dbReference>
<dbReference type="RefSeq" id="WP_348715152.1">
    <property type="nucleotide sequence ID" value="NZ_CAXJIO010000010.1"/>
</dbReference>
<reference evidence="1 2" key="1">
    <citation type="submission" date="2024-05" db="EMBL/GenBank/DDBJ databases">
        <authorList>
            <person name="Duchaud E."/>
        </authorList>
    </citation>
    <scope>NUCLEOTIDE SEQUENCE [LARGE SCALE GENOMIC DNA]</scope>
    <source>
        <strain evidence="1">Ena-SAMPLE-TAB-13-05-2024-13:56:06:370-140308</strain>
    </source>
</reference>
<evidence type="ECO:0008006" key="3">
    <source>
        <dbReference type="Google" id="ProtNLM"/>
    </source>
</evidence>
<evidence type="ECO:0000313" key="2">
    <source>
        <dbReference type="Proteomes" id="UP001497527"/>
    </source>
</evidence>
<evidence type="ECO:0000313" key="1">
    <source>
        <dbReference type="EMBL" id="CAL2101691.1"/>
    </source>
</evidence>